<dbReference type="GeneID" id="108622497"/>
<evidence type="ECO:0000313" key="2">
    <source>
        <dbReference type="Proteomes" id="UP000694925"/>
    </source>
</evidence>
<name>A0AAJ7N3I8_9HYME</name>
<evidence type="ECO:0000313" key="3">
    <source>
        <dbReference type="RefSeq" id="XP_017875898.1"/>
    </source>
</evidence>
<feature type="region of interest" description="Disordered" evidence="1">
    <location>
        <begin position="1"/>
        <end position="48"/>
    </location>
</feature>
<dbReference type="Proteomes" id="UP000694925">
    <property type="component" value="Unplaced"/>
</dbReference>
<accession>A0AAJ7N3I8</accession>
<dbReference type="Pfam" id="PF15502">
    <property type="entry name" value="MPLKIP"/>
    <property type="match status" value="1"/>
</dbReference>
<dbReference type="InterPro" id="IPR028265">
    <property type="entry name" value="TTDN1/SICKLE"/>
</dbReference>
<dbReference type="KEGG" id="ccal:108622497"/>
<organism evidence="2 3">
    <name type="scientific">Ceratina calcarata</name>
    <dbReference type="NCBI Taxonomy" id="156304"/>
    <lineage>
        <taxon>Eukaryota</taxon>
        <taxon>Metazoa</taxon>
        <taxon>Ecdysozoa</taxon>
        <taxon>Arthropoda</taxon>
        <taxon>Hexapoda</taxon>
        <taxon>Insecta</taxon>
        <taxon>Pterygota</taxon>
        <taxon>Neoptera</taxon>
        <taxon>Endopterygota</taxon>
        <taxon>Hymenoptera</taxon>
        <taxon>Apocrita</taxon>
        <taxon>Aculeata</taxon>
        <taxon>Apoidea</taxon>
        <taxon>Anthophila</taxon>
        <taxon>Apidae</taxon>
        <taxon>Ceratina</taxon>
        <taxon>Zadontomerus</taxon>
    </lineage>
</organism>
<protein>
    <submittedName>
        <fullName evidence="3">Uncharacterized protein LOC108622497</fullName>
    </submittedName>
</protein>
<dbReference type="AlphaFoldDB" id="A0AAJ7N3I8"/>
<feature type="compositionally biased region" description="Low complexity" evidence="1">
    <location>
        <begin position="236"/>
        <end position="247"/>
    </location>
</feature>
<feature type="compositionally biased region" description="Polar residues" evidence="1">
    <location>
        <begin position="1"/>
        <end position="20"/>
    </location>
</feature>
<gene>
    <name evidence="3" type="primary">LOC108622497</name>
</gene>
<feature type="compositionally biased region" description="Polar residues" evidence="1">
    <location>
        <begin position="35"/>
        <end position="48"/>
    </location>
</feature>
<sequence length="264" mass="29422">MKKSPLSTPSGSKIRQNYSWKSRDYKNRTGYHYANNKSDSYQYSASNGSQACQSGNDFIPLSISSPLPEQKRLNDSWHNSGGGYRNSSGSGAFNHYRNSYHSTPKSNFNNSYSPYKLSGKQFYGQKKGYHKDPRKQVNISNYIDMRSFLEDPWAELTEKLNKSKETDEDESLEIDSKALSNLDSSCLSPESKLESSIDVTLGLDDTDISDISRTESSIDLKLDSVKVSQESKDDSSSSVNSEDANNETNVSDICSGTSIIRDLA</sequence>
<feature type="compositionally biased region" description="Basic and acidic residues" evidence="1">
    <location>
        <begin position="225"/>
        <end position="235"/>
    </location>
</feature>
<proteinExistence type="predicted"/>
<evidence type="ECO:0000256" key="1">
    <source>
        <dbReference type="SAM" id="MobiDB-lite"/>
    </source>
</evidence>
<reference evidence="3" key="1">
    <citation type="submission" date="2025-08" db="UniProtKB">
        <authorList>
            <consortium name="RefSeq"/>
        </authorList>
    </citation>
    <scope>IDENTIFICATION</scope>
    <source>
        <tissue evidence="3">Whole body</tissue>
    </source>
</reference>
<feature type="region of interest" description="Disordered" evidence="1">
    <location>
        <begin position="225"/>
        <end position="252"/>
    </location>
</feature>
<dbReference type="RefSeq" id="XP_017875898.1">
    <property type="nucleotide sequence ID" value="XM_018020409.2"/>
</dbReference>
<keyword evidence="2" id="KW-1185">Reference proteome</keyword>